<reference evidence="1" key="2">
    <citation type="journal article" date="2015" name="Fish Shellfish Immunol.">
        <title>Early steps in the European eel (Anguilla anguilla)-Vibrio vulnificus interaction in the gills: Role of the RtxA13 toxin.</title>
        <authorList>
            <person name="Callol A."/>
            <person name="Pajuelo D."/>
            <person name="Ebbesson L."/>
            <person name="Teles M."/>
            <person name="MacKenzie S."/>
            <person name="Amaro C."/>
        </authorList>
    </citation>
    <scope>NUCLEOTIDE SEQUENCE</scope>
</reference>
<dbReference type="AlphaFoldDB" id="A0A0E9QJQ1"/>
<proteinExistence type="predicted"/>
<organism evidence="1">
    <name type="scientific">Anguilla anguilla</name>
    <name type="common">European freshwater eel</name>
    <name type="synonym">Muraena anguilla</name>
    <dbReference type="NCBI Taxonomy" id="7936"/>
    <lineage>
        <taxon>Eukaryota</taxon>
        <taxon>Metazoa</taxon>
        <taxon>Chordata</taxon>
        <taxon>Craniata</taxon>
        <taxon>Vertebrata</taxon>
        <taxon>Euteleostomi</taxon>
        <taxon>Actinopterygii</taxon>
        <taxon>Neopterygii</taxon>
        <taxon>Teleostei</taxon>
        <taxon>Anguilliformes</taxon>
        <taxon>Anguillidae</taxon>
        <taxon>Anguilla</taxon>
    </lineage>
</organism>
<reference evidence="1" key="1">
    <citation type="submission" date="2014-11" db="EMBL/GenBank/DDBJ databases">
        <authorList>
            <person name="Amaro Gonzalez C."/>
        </authorList>
    </citation>
    <scope>NUCLEOTIDE SEQUENCE</scope>
</reference>
<dbReference type="EMBL" id="GBXM01091451">
    <property type="protein sequence ID" value="JAH17126.1"/>
    <property type="molecule type" value="Transcribed_RNA"/>
</dbReference>
<protein>
    <submittedName>
        <fullName evidence="1">Uncharacterized protein</fullName>
    </submittedName>
</protein>
<evidence type="ECO:0000313" key="1">
    <source>
        <dbReference type="EMBL" id="JAH17126.1"/>
    </source>
</evidence>
<accession>A0A0E9QJQ1</accession>
<sequence>MIAPYRETVKQSNISTLNCEPVGSNKNLLS</sequence>
<name>A0A0E9QJQ1_ANGAN</name>